<evidence type="ECO:0000256" key="2">
    <source>
        <dbReference type="SAM" id="MobiDB-lite"/>
    </source>
</evidence>
<comment type="caution">
    <text evidence="3">The sequence shown here is derived from an EMBL/GenBank/DDBJ whole genome shotgun (WGS) entry which is preliminary data.</text>
</comment>
<evidence type="ECO:0000256" key="1">
    <source>
        <dbReference type="SAM" id="Coils"/>
    </source>
</evidence>
<gene>
    <name evidence="3" type="ORF">C7Y72_07805</name>
</gene>
<organism evidence="3 4">
    <name type="scientific">Paraconexibacter algicola</name>
    <dbReference type="NCBI Taxonomy" id="2133960"/>
    <lineage>
        <taxon>Bacteria</taxon>
        <taxon>Bacillati</taxon>
        <taxon>Actinomycetota</taxon>
        <taxon>Thermoleophilia</taxon>
        <taxon>Solirubrobacterales</taxon>
        <taxon>Paraconexibacteraceae</taxon>
        <taxon>Paraconexibacter</taxon>
    </lineage>
</organism>
<feature type="coiled-coil region" evidence="1">
    <location>
        <begin position="33"/>
        <end position="93"/>
    </location>
</feature>
<feature type="region of interest" description="Disordered" evidence="2">
    <location>
        <begin position="1"/>
        <end position="32"/>
    </location>
</feature>
<dbReference type="Proteomes" id="UP000240739">
    <property type="component" value="Unassembled WGS sequence"/>
</dbReference>
<feature type="compositionally biased region" description="Basic and acidic residues" evidence="2">
    <location>
        <begin position="1"/>
        <end position="10"/>
    </location>
</feature>
<name>A0A2T4UK46_9ACTN</name>
<reference evidence="3 4" key="1">
    <citation type="submission" date="2018-03" db="EMBL/GenBank/DDBJ databases">
        <title>Aquarubrobacter algicola gen. nov., sp. nov., a novel actinobacterium isolated from shallow eutrophic lake during the end of cyanobacterial harmful algal blooms.</title>
        <authorList>
            <person name="Chun S.J."/>
        </authorList>
    </citation>
    <scope>NUCLEOTIDE SEQUENCE [LARGE SCALE GENOMIC DNA]</scope>
    <source>
        <strain evidence="3 4">Seoho-28</strain>
    </source>
</reference>
<evidence type="ECO:0000313" key="4">
    <source>
        <dbReference type="Proteomes" id="UP000240739"/>
    </source>
</evidence>
<accession>A0A2T4UK46</accession>
<dbReference type="RefSeq" id="WP_107568203.1">
    <property type="nucleotide sequence ID" value="NZ_PYYB01000001.1"/>
</dbReference>
<evidence type="ECO:0000313" key="3">
    <source>
        <dbReference type="EMBL" id="PTL59558.1"/>
    </source>
</evidence>
<keyword evidence="4" id="KW-1185">Reference proteome</keyword>
<dbReference type="EMBL" id="PYYB01000001">
    <property type="protein sequence ID" value="PTL59558.1"/>
    <property type="molecule type" value="Genomic_DNA"/>
</dbReference>
<dbReference type="AlphaFoldDB" id="A0A2T4UK46"/>
<sequence>MIRTTDRDTTDAGGKPPLPPILDPPGVDEGPMRRDLKRQIQQLEQDIAAFHVENCPYEAFTASPVRGPAVLTNAQLEQVRDELTEIRAELHERVTQRDVDTMLAGLEAATAEDLGIIERLKRRLLGKR</sequence>
<proteinExistence type="predicted"/>
<keyword evidence="1" id="KW-0175">Coiled coil</keyword>
<protein>
    <submittedName>
        <fullName evidence="3">Uncharacterized protein</fullName>
    </submittedName>
</protein>